<feature type="compositionally biased region" description="Acidic residues" evidence="1">
    <location>
        <begin position="35"/>
        <end position="51"/>
    </location>
</feature>
<proteinExistence type="predicted"/>
<protein>
    <submittedName>
        <fullName evidence="2">Uncharacterized protein</fullName>
    </submittedName>
</protein>
<dbReference type="AlphaFoldDB" id="A0A1B6GHH7"/>
<evidence type="ECO:0000313" key="2">
    <source>
        <dbReference type="EMBL" id="JAS61870.1"/>
    </source>
</evidence>
<reference evidence="2" key="1">
    <citation type="submission" date="2015-11" db="EMBL/GenBank/DDBJ databases">
        <title>De novo transcriptome assembly of four potential Pierce s Disease insect vectors from Arizona vineyards.</title>
        <authorList>
            <person name="Tassone E.E."/>
        </authorList>
    </citation>
    <scope>NUCLEOTIDE SEQUENCE</scope>
</reference>
<sequence>ESDENNDSSDSGSVSNDKNLNKVSIKDEIANENDSVSENEANSDDNIDIENDNLLNTNQSDIANDVEIDVGNDTDNEIELVVVKEELNISDNNPNSSSTKLDELVTT</sequence>
<dbReference type="EMBL" id="GECZ01007899">
    <property type="protein sequence ID" value="JAS61870.1"/>
    <property type="molecule type" value="Transcribed_RNA"/>
</dbReference>
<feature type="compositionally biased region" description="Low complexity" evidence="1">
    <location>
        <begin position="8"/>
        <end position="18"/>
    </location>
</feature>
<name>A0A1B6GHH7_9HEMI</name>
<feature type="region of interest" description="Disordered" evidence="1">
    <location>
        <begin position="1"/>
        <end position="53"/>
    </location>
</feature>
<evidence type="ECO:0000256" key="1">
    <source>
        <dbReference type="SAM" id="MobiDB-lite"/>
    </source>
</evidence>
<feature type="region of interest" description="Disordered" evidence="1">
    <location>
        <begin position="87"/>
        <end position="107"/>
    </location>
</feature>
<feature type="non-terminal residue" evidence="2">
    <location>
        <position position="107"/>
    </location>
</feature>
<accession>A0A1B6GHH7</accession>
<feature type="compositionally biased region" description="Polar residues" evidence="1">
    <location>
        <begin position="89"/>
        <end position="99"/>
    </location>
</feature>
<gene>
    <name evidence="2" type="ORF">g.2753</name>
</gene>
<feature type="non-terminal residue" evidence="2">
    <location>
        <position position="1"/>
    </location>
</feature>
<organism evidence="2">
    <name type="scientific">Cuerna arida</name>
    <dbReference type="NCBI Taxonomy" id="1464854"/>
    <lineage>
        <taxon>Eukaryota</taxon>
        <taxon>Metazoa</taxon>
        <taxon>Ecdysozoa</taxon>
        <taxon>Arthropoda</taxon>
        <taxon>Hexapoda</taxon>
        <taxon>Insecta</taxon>
        <taxon>Pterygota</taxon>
        <taxon>Neoptera</taxon>
        <taxon>Paraneoptera</taxon>
        <taxon>Hemiptera</taxon>
        <taxon>Auchenorrhyncha</taxon>
        <taxon>Membracoidea</taxon>
        <taxon>Cicadellidae</taxon>
        <taxon>Cicadellinae</taxon>
        <taxon>Proconiini</taxon>
        <taxon>Cuerna</taxon>
    </lineage>
</organism>